<reference evidence="1" key="1">
    <citation type="journal article" date="2013" name="Nat. Commun.">
        <title>Whole-genome sequencing of Oryza brachyantha reveals mechanisms underlying Oryza genome evolution.</title>
        <authorList>
            <person name="Chen J."/>
            <person name="Huang Q."/>
            <person name="Gao D."/>
            <person name="Wang J."/>
            <person name="Lang Y."/>
            <person name="Liu T."/>
            <person name="Li B."/>
            <person name="Bai Z."/>
            <person name="Luis Goicoechea J."/>
            <person name="Liang C."/>
            <person name="Chen C."/>
            <person name="Zhang W."/>
            <person name="Sun S."/>
            <person name="Liao Y."/>
            <person name="Zhang X."/>
            <person name="Yang L."/>
            <person name="Song C."/>
            <person name="Wang M."/>
            <person name="Shi J."/>
            <person name="Liu G."/>
            <person name="Liu J."/>
            <person name="Zhou H."/>
            <person name="Zhou W."/>
            <person name="Yu Q."/>
            <person name="An N."/>
            <person name="Chen Y."/>
            <person name="Cai Q."/>
            <person name="Wang B."/>
            <person name="Liu B."/>
            <person name="Min J."/>
            <person name="Huang Y."/>
            <person name="Wu H."/>
            <person name="Li Z."/>
            <person name="Zhang Y."/>
            <person name="Yin Y."/>
            <person name="Song W."/>
            <person name="Jiang J."/>
            <person name="Jackson S.A."/>
            <person name="Wing R.A."/>
            <person name="Wang J."/>
            <person name="Chen M."/>
        </authorList>
    </citation>
    <scope>NUCLEOTIDE SEQUENCE [LARGE SCALE GENOMIC DNA]</scope>
    <source>
        <strain evidence="1">cv. IRGC 101232</strain>
    </source>
</reference>
<reference evidence="1" key="2">
    <citation type="submission" date="2013-04" db="UniProtKB">
        <authorList>
            <consortium name="EnsemblPlants"/>
        </authorList>
    </citation>
    <scope>IDENTIFICATION</scope>
</reference>
<dbReference type="PANTHER" id="PTHR47926">
    <property type="entry name" value="PENTATRICOPEPTIDE REPEAT-CONTAINING PROTEIN"/>
    <property type="match status" value="1"/>
</dbReference>
<dbReference type="GO" id="GO:0009451">
    <property type="term" value="P:RNA modification"/>
    <property type="evidence" value="ECO:0007669"/>
    <property type="project" value="InterPro"/>
</dbReference>
<name>J3LQ42_ORYBR</name>
<dbReference type="EnsemblPlants" id="OB03G31680.1">
    <property type="protein sequence ID" value="OB03G31680.1"/>
    <property type="gene ID" value="OB03G31680"/>
</dbReference>
<sequence>MPMPVDGAVWGALLGACMIHKNVGMGEEAFERVINFEPTNGYYVLMVNIYTDTGQIDGVAKAKRIYELVVKLERMVKEKTGGGGVVEKNGDTTTAAGTAVSFVGFHWWTRRKWSSRC</sequence>
<dbReference type="Gramene" id="OB03G31680.1">
    <property type="protein sequence ID" value="OB03G31680.1"/>
    <property type="gene ID" value="OB03G31680"/>
</dbReference>
<dbReference type="Proteomes" id="UP000006038">
    <property type="component" value="Chromosome 3"/>
</dbReference>
<dbReference type="eggNOG" id="KOG4197">
    <property type="taxonomic scope" value="Eukaryota"/>
</dbReference>
<organism evidence="1">
    <name type="scientific">Oryza brachyantha</name>
    <name type="common">malo sina</name>
    <dbReference type="NCBI Taxonomy" id="4533"/>
    <lineage>
        <taxon>Eukaryota</taxon>
        <taxon>Viridiplantae</taxon>
        <taxon>Streptophyta</taxon>
        <taxon>Embryophyta</taxon>
        <taxon>Tracheophyta</taxon>
        <taxon>Spermatophyta</taxon>
        <taxon>Magnoliopsida</taxon>
        <taxon>Liliopsida</taxon>
        <taxon>Poales</taxon>
        <taxon>Poaceae</taxon>
        <taxon>BOP clade</taxon>
        <taxon>Oryzoideae</taxon>
        <taxon>Oryzeae</taxon>
        <taxon>Oryzinae</taxon>
        <taxon>Oryza</taxon>
    </lineage>
</organism>
<protein>
    <recommendedName>
        <fullName evidence="3">Pentatricopeptide repeat-containing protein</fullName>
    </recommendedName>
</protein>
<accession>J3LQ42</accession>
<proteinExistence type="predicted"/>
<evidence type="ECO:0000313" key="2">
    <source>
        <dbReference type="Proteomes" id="UP000006038"/>
    </source>
</evidence>
<dbReference type="AlphaFoldDB" id="J3LQ42"/>
<dbReference type="InterPro" id="IPR046960">
    <property type="entry name" value="PPR_At4g14850-like_plant"/>
</dbReference>
<evidence type="ECO:0008006" key="3">
    <source>
        <dbReference type="Google" id="ProtNLM"/>
    </source>
</evidence>
<dbReference type="HOGENOM" id="CLU_2088552_0_0_1"/>
<dbReference type="GO" id="GO:0003723">
    <property type="term" value="F:RNA binding"/>
    <property type="evidence" value="ECO:0007669"/>
    <property type="project" value="InterPro"/>
</dbReference>
<dbReference type="PANTHER" id="PTHR47926:SF503">
    <property type="entry name" value="PENTATRICOPEPTIDE REPEAT-CONTAINING PROTEIN"/>
    <property type="match status" value="1"/>
</dbReference>
<evidence type="ECO:0000313" key="1">
    <source>
        <dbReference type="EnsemblPlants" id="OB03G31680.1"/>
    </source>
</evidence>
<keyword evidence="2" id="KW-1185">Reference proteome</keyword>